<evidence type="ECO:0000256" key="6">
    <source>
        <dbReference type="ARBA" id="ARBA00022958"/>
    </source>
</evidence>
<evidence type="ECO:0000259" key="13">
    <source>
        <dbReference type="Pfam" id="PF01699"/>
    </source>
</evidence>
<keyword evidence="2" id="KW-0813">Transport</keyword>
<dbReference type="Gene3D" id="1.20.1420.30">
    <property type="entry name" value="NCX, central ion-binding region"/>
    <property type="match status" value="2"/>
</dbReference>
<feature type="transmembrane region" description="Helical" evidence="12">
    <location>
        <begin position="203"/>
        <end position="224"/>
    </location>
</feature>
<dbReference type="PANTHER" id="PTHR12266">
    <property type="entry name" value="NA+/CA2+ K+ INDEPENDENT EXCHANGER"/>
    <property type="match status" value="1"/>
</dbReference>
<keyword evidence="15" id="KW-1185">Reference proteome</keyword>
<keyword evidence="10" id="KW-0739">Sodium transport</keyword>
<dbReference type="InterPro" id="IPR051359">
    <property type="entry name" value="CaCA_antiporter"/>
</dbReference>
<keyword evidence="10" id="KW-0406">Ion transport</keyword>
<feature type="transmembrane region" description="Helical" evidence="12">
    <location>
        <begin position="75"/>
        <end position="94"/>
    </location>
</feature>
<feature type="transmembrane region" description="Helical" evidence="12">
    <location>
        <begin position="556"/>
        <end position="578"/>
    </location>
</feature>
<dbReference type="Proteomes" id="UP001374535">
    <property type="component" value="Chromosome 10"/>
</dbReference>
<evidence type="ECO:0000256" key="11">
    <source>
        <dbReference type="ARBA" id="ARBA00038187"/>
    </source>
</evidence>
<evidence type="ECO:0000256" key="2">
    <source>
        <dbReference type="ARBA" id="ARBA00022448"/>
    </source>
</evidence>
<feature type="transmembrane region" description="Helical" evidence="12">
    <location>
        <begin position="422"/>
        <end position="442"/>
    </location>
</feature>
<feature type="domain" description="Sodium/calcium exchanger membrane region" evidence="13">
    <location>
        <begin position="424"/>
        <end position="573"/>
    </location>
</feature>
<evidence type="ECO:0000256" key="8">
    <source>
        <dbReference type="ARBA" id="ARBA00023053"/>
    </source>
</evidence>
<evidence type="ECO:0000256" key="10">
    <source>
        <dbReference type="ARBA" id="ARBA00023201"/>
    </source>
</evidence>
<keyword evidence="6" id="KW-0630">Potassium</keyword>
<dbReference type="GO" id="GO:0016020">
    <property type="term" value="C:membrane"/>
    <property type="evidence" value="ECO:0007669"/>
    <property type="project" value="UniProtKB-SubCell"/>
</dbReference>
<protein>
    <recommendedName>
        <fullName evidence="13">Sodium/calcium exchanger membrane region domain-containing protein</fullName>
    </recommendedName>
</protein>
<evidence type="ECO:0000256" key="7">
    <source>
        <dbReference type="ARBA" id="ARBA00022989"/>
    </source>
</evidence>
<evidence type="ECO:0000256" key="12">
    <source>
        <dbReference type="SAM" id="Phobius"/>
    </source>
</evidence>
<dbReference type="EMBL" id="CP144691">
    <property type="protein sequence ID" value="WVY92762.1"/>
    <property type="molecule type" value="Genomic_DNA"/>
</dbReference>
<keyword evidence="7 12" id="KW-1133">Transmembrane helix</keyword>
<name>A0AAQ3MKF0_VIGMU</name>
<reference evidence="14 15" key="1">
    <citation type="journal article" date="2023" name="Life. Sci Alliance">
        <title>Evolutionary insights into 3D genome organization and epigenetic landscape of Vigna mungo.</title>
        <authorList>
            <person name="Junaid A."/>
            <person name="Singh B."/>
            <person name="Bhatia S."/>
        </authorList>
    </citation>
    <scope>NUCLEOTIDE SEQUENCE [LARGE SCALE GENOMIC DNA]</scope>
    <source>
        <strain evidence="14">Urdbean</strain>
    </source>
</reference>
<dbReference type="InterPro" id="IPR044880">
    <property type="entry name" value="NCX_ion-bd_dom_sf"/>
</dbReference>
<keyword evidence="9 12" id="KW-0472">Membrane</keyword>
<keyword evidence="4" id="KW-0633">Potassium transport</keyword>
<evidence type="ECO:0000313" key="15">
    <source>
        <dbReference type="Proteomes" id="UP001374535"/>
    </source>
</evidence>
<keyword evidence="5 12" id="KW-0812">Transmembrane</keyword>
<evidence type="ECO:0000313" key="14">
    <source>
        <dbReference type="EMBL" id="WVY92762.1"/>
    </source>
</evidence>
<dbReference type="AlphaFoldDB" id="A0AAQ3MKF0"/>
<dbReference type="GO" id="GO:0006813">
    <property type="term" value="P:potassium ion transport"/>
    <property type="evidence" value="ECO:0007669"/>
    <property type="project" value="UniProtKB-KW"/>
</dbReference>
<evidence type="ECO:0000256" key="4">
    <source>
        <dbReference type="ARBA" id="ARBA00022538"/>
    </source>
</evidence>
<dbReference type="GO" id="GO:0015297">
    <property type="term" value="F:antiporter activity"/>
    <property type="evidence" value="ECO:0007669"/>
    <property type="project" value="UniProtKB-KW"/>
</dbReference>
<feature type="transmembrane region" description="Helical" evidence="12">
    <location>
        <begin position="16"/>
        <end position="35"/>
    </location>
</feature>
<feature type="transmembrane region" description="Helical" evidence="12">
    <location>
        <begin position="487"/>
        <end position="510"/>
    </location>
</feature>
<feature type="transmembrane region" description="Helical" evidence="12">
    <location>
        <begin position="145"/>
        <end position="167"/>
    </location>
</feature>
<evidence type="ECO:0000256" key="5">
    <source>
        <dbReference type="ARBA" id="ARBA00022692"/>
    </source>
</evidence>
<evidence type="ECO:0000256" key="9">
    <source>
        <dbReference type="ARBA" id="ARBA00023136"/>
    </source>
</evidence>
<feature type="transmembrane region" description="Helical" evidence="12">
    <location>
        <begin position="454"/>
        <end position="475"/>
    </location>
</feature>
<evidence type="ECO:0000256" key="3">
    <source>
        <dbReference type="ARBA" id="ARBA00022449"/>
    </source>
</evidence>
<dbReference type="GO" id="GO:0006814">
    <property type="term" value="P:sodium ion transport"/>
    <property type="evidence" value="ECO:0007669"/>
    <property type="project" value="UniProtKB-KW"/>
</dbReference>
<comment type="subcellular location">
    <subcellularLocation>
        <location evidence="1">Membrane</location>
        <topology evidence="1">Multi-pass membrane protein</topology>
    </subcellularLocation>
</comment>
<comment type="similarity">
    <text evidence="11">Belongs to the Ca(2+):cation antiporter (CaCA) (TC 2.A.19) family. Cation/calcium exchanger (CCX) subfamily.</text>
</comment>
<keyword evidence="8" id="KW-0915">Sodium</keyword>
<feature type="transmembrane region" description="Helical" evidence="12">
    <location>
        <begin position="522"/>
        <end position="549"/>
    </location>
</feature>
<proteinExistence type="inferred from homology"/>
<organism evidence="14 15">
    <name type="scientific">Vigna mungo</name>
    <name type="common">Black gram</name>
    <name type="synonym">Phaseolus mungo</name>
    <dbReference type="NCBI Taxonomy" id="3915"/>
    <lineage>
        <taxon>Eukaryota</taxon>
        <taxon>Viridiplantae</taxon>
        <taxon>Streptophyta</taxon>
        <taxon>Embryophyta</taxon>
        <taxon>Tracheophyta</taxon>
        <taxon>Spermatophyta</taxon>
        <taxon>Magnoliopsida</taxon>
        <taxon>eudicotyledons</taxon>
        <taxon>Gunneridae</taxon>
        <taxon>Pentapetalae</taxon>
        <taxon>rosids</taxon>
        <taxon>fabids</taxon>
        <taxon>Fabales</taxon>
        <taxon>Fabaceae</taxon>
        <taxon>Papilionoideae</taxon>
        <taxon>50 kb inversion clade</taxon>
        <taxon>NPAAA clade</taxon>
        <taxon>indigoferoid/millettioid clade</taxon>
        <taxon>Phaseoleae</taxon>
        <taxon>Vigna</taxon>
    </lineage>
</organism>
<keyword evidence="3" id="KW-0050">Antiport</keyword>
<dbReference type="PANTHER" id="PTHR12266:SF33">
    <property type="entry name" value="CATION_CALCIUM EXCHANGER 5"/>
    <property type="match status" value="1"/>
</dbReference>
<accession>A0AAQ3MKF0</accession>
<feature type="domain" description="Sodium/calcium exchanger membrane region" evidence="13">
    <location>
        <begin position="81"/>
        <end position="222"/>
    </location>
</feature>
<feature type="transmembrane region" description="Helical" evidence="12">
    <location>
        <begin position="390"/>
        <end position="410"/>
    </location>
</feature>
<gene>
    <name evidence="14" type="ORF">V8G54_031850</name>
</gene>
<dbReference type="InterPro" id="IPR004837">
    <property type="entry name" value="NaCa_Exmemb"/>
</dbReference>
<sequence length="580" mass="63251">MALPWLRLKPKPKASSLSIILTTTLILLVFVFFSINPLSPISTPRRSLLIAPSPCSAKSDGILKYQCLFPQHTALSIPILSLFLLLHFYILITTAQDHFSLVTTKLASHLALSPSMAAVTLLSLGNGAPDVFSSLAALRAGQYRTGFGAILSAGTFVSALVVGFVAIYAAPFSVDPAPFVRDVLFYLTAAMFLFYVYLSAEIFLWQAVGFVAFYLFFVGFVFYMDLGMADRAQKSSADLEGQLESDPDAEVSRSVEGEKRASGVRGAFRLVRCCCCCCYCSGFHVVCFREFYALHGYVSNSGSLRYCLITLLEAVLTFSSLALCTQISKTWELPVETVLRLTIPQPAPAQWSRFYASANIALCPLALLYACNSFMPFNHSIVFLLPNTHFPLWSVVFMASFSLAFLHFIIEKEPPKTEHLPVVVMAFVMSVFWISTTAGELVNCLEAIGTHLKLPPALLGLTVLAWGNSVGDLVADVAVAKAGHPAMAMAGCFAGPMFNMLVGLGSALVIQTANVYPRAYQLNFHFGIVIAFVFLLLSLMGSLLVITWCRFRVPRFWGFCLVGIYAAFTAASLGIAMFSG</sequence>
<evidence type="ECO:0000256" key="1">
    <source>
        <dbReference type="ARBA" id="ARBA00004141"/>
    </source>
</evidence>
<feature type="transmembrane region" description="Helical" evidence="12">
    <location>
        <begin position="354"/>
        <end position="370"/>
    </location>
</feature>
<dbReference type="GO" id="GO:0008324">
    <property type="term" value="F:monoatomic cation transmembrane transporter activity"/>
    <property type="evidence" value="ECO:0007669"/>
    <property type="project" value="TreeGrafter"/>
</dbReference>
<dbReference type="Pfam" id="PF01699">
    <property type="entry name" value="Na_Ca_ex"/>
    <property type="match status" value="2"/>
</dbReference>